<keyword evidence="1 4" id="KW-0238">DNA-binding</keyword>
<reference evidence="4 5" key="1">
    <citation type="journal article" date="2015" name="Genome Announc.">
        <title>Expanding the biotechnology potential of lactobacilli through comparative genomics of 213 strains and associated genera.</title>
        <authorList>
            <person name="Sun Z."/>
            <person name="Harris H.M."/>
            <person name="McCann A."/>
            <person name="Guo C."/>
            <person name="Argimon S."/>
            <person name="Zhang W."/>
            <person name="Yang X."/>
            <person name="Jeffery I.B."/>
            <person name="Cooney J.C."/>
            <person name="Kagawa T.F."/>
            <person name="Liu W."/>
            <person name="Song Y."/>
            <person name="Salvetti E."/>
            <person name="Wrobel A."/>
            <person name="Rasinkangas P."/>
            <person name="Parkhill J."/>
            <person name="Rea M.C."/>
            <person name="O'Sullivan O."/>
            <person name="Ritari J."/>
            <person name="Douillard F.P."/>
            <person name="Paul Ross R."/>
            <person name="Yang R."/>
            <person name="Briner A.E."/>
            <person name="Felis G.E."/>
            <person name="de Vos W.M."/>
            <person name="Barrangou R."/>
            <person name="Klaenhammer T.R."/>
            <person name="Caufield P.W."/>
            <person name="Cui Y."/>
            <person name="Zhang H."/>
            <person name="O'Toole P.W."/>
        </authorList>
    </citation>
    <scope>NUCLEOTIDE SEQUENCE [LARGE SCALE GENOMIC DNA]</scope>
    <source>
        <strain evidence="4 5">DSM 19909</strain>
    </source>
</reference>
<feature type="transmembrane region" description="Helical" evidence="2">
    <location>
        <begin position="84"/>
        <end position="106"/>
    </location>
</feature>
<sequence>MKIGVQIKQQREGHQWSQQELADKLHISRQSISKWEQDTALPSFANVVALSDLFELSIDDLVRADDDLMNHLTSPSRFSSSEKVLWGSILLAAVSFVSLLILRVNFSVITPWLQSASEICLIWLLFTVDWRKINQAITRRSVILAIIVLTLYLIPSFNDLLQGFLAGVGQK</sequence>
<dbReference type="GO" id="GO:0003677">
    <property type="term" value="F:DNA binding"/>
    <property type="evidence" value="ECO:0007669"/>
    <property type="project" value="UniProtKB-KW"/>
</dbReference>
<dbReference type="AlphaFoldDB" id="A0A0R1LT08"/>
<feature type="transmembrane region" description="Helical" evidence="2">
    <location>
        <begin position="142"/>
        <end position="165"/>
    </location>
</feature>
<evidence type="ECO:0000259" key="3">
    <source>
        <dbReference type="PROSITE" id="PS50943"/>
    </source>
</evidence>
<dbReference type="EMBL" id="AZEE01000027">
    <property type="protein sequence ID" value="KRK98891.1"/>
    <property type="molecule type" value="Genomic_DNA"/>
</dbReference>
<dbReference type="RefSeq" id="WP_054698938.1">
    <property type="nucleotide sequence ID" value="NZ_AZEE01000027.1"/>
</dbReference>
<gene>
    <name evidence="4" type="ORF">FD04_GL000636</name>
</gene>
<dbReference type="PANTHER" id="PTHR46558">
    <property type="entry name" value="TRACRIPTIONAL REGULATORY PROTEIN-RELATED-RELATED"/>
    <property type="match status" value="1"/>
</dbReference>
<name>A0A0R1LT08_9LACO</name>
<evidence type="ECO:0000256" key="1">
    <source>
        <dbReference type="ARBA" id="ARBA00023125"/>
    </source>
</evidence>
<proteinExistence type="predicted"/>
<evidence type="ECO:0000256" key="2">
    <source>
        <dbReference type="SAM" id="Phobius"/>
    </source>
</evidence>
<dbReference type="OrthoDB" id="9805856at2"/>
<accession>A0A0R1LT08</accession>
<dbReference type="Proteomes" id="UP000051160">
    <property type="component" value="Unassembled WGS sequence"/>
</dbReference>
<organism evidence="4 5">
    <name type="scientific">Secundilactobacillus odoratitofui DSM 19909 = JCM 15043</name>
    <dbReference type="NCBI Taxonomy" id="1423776"/>
    <lineage>
        <taxon>Bacteria</taxon>
        <taxon>Bacillati</taxon>
        <taxon>Bacillota</taxon>
        <taxon>Bacilli</taxon>
        <taxon>Lactobacillales</taxon>
        <taxon>Lactobacillaceae</taxon>
        <taxon>Secundilactobacillus</taxon>
    </lineage>
</organism>
<keyword evidence="2" id="KW-0472">Membrane</keyword>
<evidence type="ECO:0000313" key="5">
    <source>
        <dbReference type="Proteomes" id="UP000051160"/>
    </source>
</evidence>
<keyword evidence="5" id="KW-1185">Reference proteome</keyword>
<dbReference type="PROSITE" id="PS50943">
    <property type="entry name" value="HTH_CROC1"/>
    <property type="match status" value="1"/>
</dbReference>
<dbReference type="PANTHER" id="PTHR46558:SF15">
    <property type="entry name" value="HELIX-TURN-HELIX DOMAIN PROTEIN"/>
    <property type="match status" value="1"/>
</dbReference>
<dbReference type="SUPFAM" id="SSF47413">
    <property type="entry name" value="lambda repressor-like DNA-binding domains"/>
    <property type="match status" value="1"/>
</dbReference>
<keyword evidence="2" id="KW-1133">Transmembrane helix</keyword>
<dbReference type="Pfam" id="PF01381">
    <property type="entry name" value="HTH_3"/>
    <property type="match status" value="1"/>
</dbReference>
<dbReference type="Gene3D" id="1.10.260.40">
    <property type="entry name" value="lambda repressor-like DNA-binding domains"/>
    <property type="match status" value="1"/>
</dbReference>
<dbReference type="STRING" id="1423776.FD04_GL000636"/>
<evidence type="ECO:0000313" key="4">
    <source>
        <dbReference type="EMBL" id="KRK98891.1"/>
    </source>
</evidence>
<protein>
    <submittedName>
        <fullName evidence="4">DNA-binding helix-turn-helix protein</fullName>
    </submittedName>
</protein>
<comment type="caution">
    <text evidence="4">The sequence shown here is derived from an EMBL/GenBank/DDBJ whole genome shotgun (WGS) entry which is preliminary data.</text>
</comment>
<dbReference type="InterPro" id="IPR010982">
    <property type="entry name" value="Lambda_DNA-bd_dom_sf"/>
</dbReference>
<dbReference type="InterPro" id="IPR001387">
    <property type="entry name" value="Cro/C1-type_HTH"/>
</dbReference>
<dbReference type="PATRIC" id="fig|1423776.4.peg.639"/>
<dbReference type="SMART" id="SM00530">
    <property type="entry name" value="HTH_XRE"/>
    <property type="match status" value="1"/>
</dbReference>
<keyword evidence="2" id="KW-0812">Transmembrane</keyword>
<feature type="transmembrane region" description="Helical" evidence="2">
    <location>
        <begin position="112"/>
        <end position="130"/>
    </location>
</feature>
<feature type="domain" description="HTH cro/C1-type" evidence="3">
    <location>
        <begin position="7"/>
        <end position="61"/>
    </location>
</feature>
<dbReference type="CDD" id="cd00093">
    <property type="entry name" value="HTH_XRE"/>
    <property type="match status" value="1"/>
</dbReference>